<sequence>MRGTRTLTRDRLIKSTNSPLATVPTINRFGQRCEALMPRDLRGFVAARHKPNAIYFGNHLETLK</sequence>
<reference evidence="1 2" key="1">
    <citation type="journal article" date="2013" name="Mar. Genomics">
        <title>Expression of sulfatases in Rhodopirellula baltica and the diversity of sulfatases in the genus Rhodopirellula.</title>
        <authorList>
            <person name="Wegner C.E."/>
            <person name="Richter-Heitmann T."/>
            <person name="Klindworth A."/>
            <person name="Klockow C."/>
            <person name="Richter M."/>
            <person name="Achstetter T."/>
            <person name="Glockner F.O."/>
            <person name="Harder J."/>
        </authorList>
    </citation>
    <scope>NUCLEOTIDE SEQUENCE [LARGE SCALE GENOMIC DNA]</scope>
    <source>
        <strain evidence="1 2">SM1</strain>
    </source>
</reference>
<comment type="caution">
    <text evidence="1">The sequence shown here is derived from an EMBL/GenBank/DDBJ whole genome shotgun (WGS) entry which is preliminary data.</text>
</comment>
<dbReference type="Proteomes" id="UP000011991">
    <property type="component" value="Unassembled WGS sequence"/>
</dbReference>
<name>M5S0T5_9BACT</name>
<accession>M5S0T5</accession>
<proteinExistence type="predicted"/>
<dbReference type="AlphaFoldDB" id="M5S0T5"/>
<gene>
    <name evidence="1" type="ORF">RMSM_01809</name>
</gene>
<evidence type="ECO:0000313" key="1">
    <source>
        <dbReference type="EMBL" id="EMI21262.1"/>
    </source>
</evidence>
<evidence type="ECO:0000313" key="2">
    <source>
        <dbReference type="Proteomes" id="UP000011991"/>
    </source>
</evidence>
<protein>
    <submittedName>
        <fullName evidence="1">Uncharacterized protein</fullName>
    </submittedName>
</protein>
<organism evidence="1 2">
    <name type="scientific">Rhodopirellula maiorica SM1</name>
    <dbReference type="NCBI Taxonomy" id="1265738"/>
    <lineage>
        <taxon>Bacteria</taxon>
        <taxon>Pseudomonadati</taxon>
        <taxon>Planctomycetota</taxon>
        <taxon>Planctomycetia</taxon>
        <taxon>Pirellulales</taxon>
        <taxon>Pirellulaceae</taxon>
        <taxon>Novipirellula</taxon>
    </lineage>
</organism>
<dbReference type="EMBL" id="ANOG01000264">
    <property type="protein sequence ID" value="EMI21262.1"/>
    <property type="molecule type" value="Genomic_DNA"/>
</dbReference>
<keyword evidence="2" id="KW-1185">Reference proteome</keyword>